<evidence type="ECO:0000313" key="2">
    <source>
        <dbReference type="EMBL" id="KAF1838615.1"/>
    </source>
</evidence>
<feature type="region of interest" description="Disordered" evidence="1">
    <location>
        <begin position="1"/>
        <end position="21"/>
    </location>
</feature>
<accession>A0A6A5KJN9</accession>
<name>A0A6A5KJN9_9PLEO</name>
<evidence type="ECO:0000256" key="1">
    <source>
        <dbReference type="SAM" id="MobiDB-lite"/>
    </source>
</evidence>
<evidence type="ECO:0000313" key="3">
    <source>
        <dbReference type="Proteomes" id="UP000800040"/>
    </source>
</evidence>
<dbReference type="AlphaFoldDB" id="A0A6A5KJN9"/>
<organism evidence="2 3">
    <name type="scientific">Decorospora gaudefroyi</name>
    <dbReference type="NCBI Taxonomy" id="184978"/>
    <lineage>
        <taxon>Eukaryota</taxon>
        <taxon>Fungi</taxon>
        <taxon>Dikarya</taxon>
        <taxon>Ascomycota</taxon>
        <taxon>Pezizomycotina</taxon>
        <taxon>Dothideomycetes</taxon>
        <taxon>Pleosporomycetidae</taxon>
        <taxon>Pleosporales</taxon>
        <taxon>Pleosporineae</taxon>
        <taxon>Pleosporaceae</taxon>
        <taxon>Decorospora</taxon>
    </lineage>
</organism>
<proteinExistence type="predicted"/>
<gene>
    <name evidence="2" type="ORF">BDW02DRAFT_362930</name>
</gene>
<dbReference type="Proteomes" id="UP000800040">
    <property type="component" value="Unassembled WGS sequence"/>
</dbReference>
<dbReference type="EMBL" id="ML975250">
    <property type="protein sequence ID" value="KAF1838615.1"/>
    <property type="molecule type" value="Genomic_DNA"/>
</dbReference>
<sequence>MDQVDSQTMGERDGTHNPASMEKFLELTKIRAFHESRPMIKLMEWRESWVGRSYGSHMPFPGAEAMAGPRRRLTDTAHSPRKSPFVVLSRIRTLLSRKGAPLI</sequence>
<protein>
    <submittedName>
        <fullName evidence="2">Uncharacterized protein</fullName>
    </submittedName>
</protein>
<reference evidence="2" key="1">
    <citation type="submission" date="2020-01" db="EMBL/GenBank/DDBJ databases">
        <authorList>
            <consortium name="DOE Joint Genome Institute"/>
            <person name="Haridas S."/>
            <person name="Albert R."/>
            <person name="Binder M."/>
            <person name="Bloem J."/>
            <person name="Labutti K."/>
            <person name="Salamov A."/>
            <person name="Andreopoulos B."/>
            <person name="Baker S.E."/>
            <person name="Barry K."/>
            <person name="Bills G."/>
            <person name="Bluhm B.H."/>
            <person name="Cannon C."/>
            <person name="Castanera R."/>
            <person name="Culley D.E."/>
            <person name="Daum C."/>
            <person name="Ezra D."/>
            <person name="Gonzalez J.B."/>
            <person name="Henrissat B."/>
            <person name="Kuo A."/>
            <person name="Liang C."/>
            <person name="Lipzen A."/>
            <person name="Lutzoni F."/>
            <person name="Magnuson J."/>
            <person name="Mondo S."/>
            <person name="Nolan M."/>
            <person name="Ohm R."/>
            <person name="Pangilinan J."/>
            <person name="Park H.-J."/>
            <person name="Ramirez L."/>
            <person name="Alfaro M."/>
            <person name="Sun H."/>
            <person name="Tritt A."/>
            <person name="Yoshinaga Y."/>
            <person name="Zwiers L.-H."/>
            <person name="Turgeon B.G."/>
            <person name="Goodwin S.B."/>
            <person name="Spatafora J.W."/>
            <person name="Crous P.W."/>
            <person name="Grigoriev I.V."/>
        </authorList>
    </citation>
    <scope>NUCLEOTIDE SEQUENCE</scope>
    <source>
        <strain evidence="2">P77</strain>
    </source>
</reference>
<keyword evidence="3" id="KW-1185">Reference proteome</keyword>